<dbReference type="InterPro" id="IPR000917">
    <property type="entry name" value="Sulfatase_N"/>
</dbReference>
<dbReference type="EMBL" id="JACHIU010000001">
    <property type="protein sequence ID" value="MBB6476156.1"/>
    <property type="molecule type" value="Genomic_DNA"/>
</dbReference>
<proteinExistence type="predicted"/>
<feature type="transmembrane region" description="Helical" evidence="2">
    <location>
        <begin position="104"/>
        <end position="122"/>
    </location>
</feature>
<dbReference type="Proteomes" id="UP000555564">
    <property type="component" value="Unassembled WGS sequence"/>
</dbReference>
<evidence type="ECO:0000313" key="5">
    <source>
        <dbReference type="Proteomes" id="UP000555564"/>
    </source>
</evidence>
<accession>A0A7X0IJ38</accession>
<feature type="transmembrane region" description="Helical" evidence="2">
    <location>
        <begin position="157"/>
        <end position="182"/>
    </location>
</feature>
<dbReference type="Pfam" id="PF00884">
    <property type="entry name" value="Sulfatase"/>
    <property type="match status" value="1"/>
</dbReference>
<comment type="caution">
    <text evidence="4">The sequence shown here is derived from an EMBL/GenBank/DDBJ whole genome shotgun (WGS) entry which is preliminary data.</text>
</comment>
<protein>
    <recommendedName>
        <fullName evidence="3">Sulfatase N-terminal domain-containing protein</fullName>
    </recommendedName>
</protein>
<evidence type="ECO:0000313" key="4">
    <source>
        <dbReference type="EMBL" id="MBB6476156.1"/>
    </source>
</evidence>
<gene>
    <name evidence="4" type="ORF">BJ992_005587</name>
</gene>
<feature type="transmembrane region" description="Helical" evidence="2">
    <location>
        <begin position="48"/>
        <end position="67"/>
    </location>
</feature>
<evidence type="ECO:0000256" key="1">
    <source>
        <dbReference type="SAM" id="MobiDB-lite"/>
    </source>
</evidence>
<feature type="transmembrane region" description="Helical" evidence="2">
    <location>
        <begin position="194"/>
        <end position="217"/>
    </location>
</feature>
<name>A0A7X0IJ38_9ACTN</name>
<dbReference type="RefSeq" id="WP_221475010.1">
    <property type="nucleotide sequence ID" value="NZ_BAAALO010000100.1"/>
</dbReference>
<keyword evidence="2" id="KW-1133">Transmembrane helix</keyword>
<keyword evidence="2" id="KW-0472">Membrane</keyword>
<dbReference type="Gene3D" id="3.40.720.10">
    <property type="entry name" value="Alkaline Phosphatase, subunit A"/>
    <property type="match status" value="1"/>
</dbReference>
<evidence type="ECO:0000259" key="3">
    <source>
        <dbReference type="Pfam" id="PF00884"/>
    </source>
</evidence>
<organism evidence="4 5">
    <name type="scientific">Sphaerisporangium rubeum</name>
    <dbReference type="NCBI Taxonomy" id="321317"/>
    <lineage>
        <taxon>Bacteria</taxon>
        <taxon>Bacillati</taxon>
        <taxon>Actinomycetota</taxon>
        <taxon>Actinomycetes</taxon>
        <taxon>Streptosporangiales</taxon>
        <taxon>Streptosporangiaceae</taxon>
        <taxon>Sphaerisporangium</taxon>
    </lineage>
</organism>
<dbReference type="AlphaFoldDB" id="A0A7X0IJ38"/>
<feature type="transmembrane region" description="Helical" evidence="2">
    <location>
        <begin position="79"/>
        <end position="97"/>
    </location>
</feature>
<dbReference type="InterPro" id="IPR017850">
    <property type="entry name" value="Alkaline_phosphatase_core_sf"/>
</dbReference>
<dbReference type="SUPFAM" id="SSF53649">
    <property type="entry name" value="Alkaline phosphatase-like"/>
    <property type="match status" value="1"/>
</dbReference>
<feature type="domain" description="Sulfatase N-terminal" evidence="3">
    <location>
        <begin position="341"/>
        <end position="521"/>
    </location>
</feature>
<reference evidence="4 5" key="1">
    <citation type="submission" date="2020-08" db="EMBL/GenBank/DDBJ databases">
        <title>Sequencing the genomes of 1000 actinobacteria strains.</title>
        <authorList>
            <person name="Klenk H.-P."/>
        </authorList>
    </citation>
    <scope>NUCLEOTIDE SEQUENCE [LARGE SCALE GENOMIC DNA]</scope>
    <source>
        <strain evidence="4 5">DSM 44936</strain>
    </source>
</reference>
<feature type="region of interest" description="Disordered" evidence="1">
    <location>
        <begin position="21"/>
        <end position="43"/>
    </location>
</feature>
<sequence length="594" mass="64216">MSVVRRHPASHERALRLSFFTGHQRPPSPLGEDDQMASGSSGPGRGRWVVRTLVTVLAFVLVLFALAAPDELADLEPLAFLRIPVEGLLGVAVLLVLPGRARRVAAVLGGVVLGLLAVLKVFDIGFSSVLRRPFDPLHDWSFVAAAVEFLDGSAGRAAAIGASAAAVALAVAVLAGMVWSALRLTHVAVRHGAATTGAVAVLGVTWVVCTLIGAQIVPDVPVATLASGRVMQIRATLLDQKVFAKQIAEDPYHDAPADRLLTALRGKDVVLAFVESYGRSAITDPTYASEVGPLLAAGTRRLDAAGFSSRSAYLTSPTSGGGSWLAHSTLLSGLWVNSQQRYEALVRTGRLTLNRAFQRAGWRTVGVMPGVTRDWPEGKFFGYDHVYTAQTLGYRGPRYNWGTMPDQYTLNTFQQKERATPPAHDERTTPPRRPVMAEIPLVSSHAPWAPVPTLTDWPGVGDGSTFKVTGDSPDQVWQDPSRVRTEYGRALRYSLNTLISYVETYGDDNLVVIFLGDHQPAPVITGETDDHAVPITLIARDPAVIHQTDPWHWLPGLSPTPTAPTWPMNTFRDHFLTTFSPTLNPTHLKAHPAR</sequence>
<evidence type="ECO:0000256" key="2">
    <source>
        <dbReference type="SAM" id="Phobius"/>
    </source>
</evidence>
<keyword evidence="5" id="KW-1185">Reference proteome</keyword>
<keyword evidence="2" id="KW-0812">Transmembrane</keyword>